<feature type="region of interest" description="Disordered" evidence="1">
    <location>
        <begin position="106"/>
        <end position="128"/>
    </location>
</feature>
<evidence type="ECO:0000256" key="2">
    <source>
        <dbReference type="SAM" id="SignalP"/>
    </source>
</evidence>
<reference evidence="3" key="1">
    <citation type="submission" date="2021-01" db="EMBL/GenBank/DDBJ databases">
        <authorList>
            <person name="Corre E."/>
            <person name="Pelletier E."/>
            <person name="Niang G."/>
            <person name="Scheremetjew M."/>
            <person name="Finn R."/>
            <person name="Kale V."/>
            <person name="Holt S."/>
            <person name="Cochrane G."/>
            <person name="Meng A."/>
            <person name="Brown T."/>
            <person name="Cohen L."/>
        </authorList>
    </citation>
    <scope>NUCLEOTIDE SEQUENCE</scope>
    <source>
        <strain evidence="3">Isolate 1302-5</strain>
    </source>
</reference>
<dbReference type="AlphaFoldDB" id="A0A7S4JP09"/>
<protein>
    <recommendedName>
        <fullName evidence="4">SnoaL-like domain-containing protein</fullName>
    </recommendedName>
</protein>
<evidence type="ECO:0000256" key="1">
    <source>
        <dbReference type="SAM" id="MobiDB-lite"/>
    </source>
</evidence>
<feature type="region of interest" description="Disordered" evidence="1">
    <location>
        <begin position="29"/>
        <end position="81"/>
    </location>
</feature>
<evidence type="ECO:0008006" key="4">
    <source>
        <dbReference type="Google" id="ProtNLM"/>
    </source>
</evidence>
<dbReference type="Pfam" id="PF10184">
    <property type="entry name" value="DUF2358"/>
    <property type="match status" value="1"/>
</dbReference>
<feature type="signal peptide" evidence="2">
    <location>
        <begin position="1"/>
        <end position="32"/>
    </location>
</feature>
<proteinExistence type="predicted"/>
<organism evidence="3">
    <name type="scientific">Odontella aurita</name>
    <dbReference type="NCBI Taxonomy" id="265563"/>
    <lineage>
        <taxon>Eukaryota</taxon>
        <taxon>Sar</taxon>
        <taxon>Stramenopiles</taxon>
        <taxon>Ochrophyta</taxon>
        <taxon>Bacillariophyta</taxon>
        <taxon>Mediophyceae</taxon>
        <taxon>Biddulphiophycidae</taxon>
        <taxon>Eupodiscales</taxon>
        <taxon>Odontellaceae</taxon>
        <taxon>Odontella</taxon>
    </lineage>
</organism>
<accession>A0A7S4JP09</accession>
<gene>
    <name evidence="3" type="ORF">OAUR00152_LOCUS31051</name>
</gene>
<dbReference type="PANTHER" id="PTHR34123:SF1">
    <property type="entry name" value="OS04G0578200 PROTEIN"/>
    <property type="match status" value="1"/>
</dbReference>
<feature type="chain" id="PRO_5031488804" description="SnoaL-like domain-containing protein" evidence="2">
    <location>
        <begin position="33"/>
        <end position="270"/>
    </location>
</feature>
<dbReference type="PANTHER" id="PTHR34123">
    <property type="entry name" value="OS04G0578200 PROTEIN"/>
    <property type="match status" value="1"/>
</dbReference>
<keyword evidence="2" id="KW-0732">Signal</keyword>
<dbReference type="InterPro" id="IPR018790">
    <property type="entry name" value="DUF2358"/>
</dbReference>
<evidence type="ECO:0000313" key="3">
    <source>
        <dbReference type="EMBL" id="CAE2269380.1"/>
    </source>
</evidence>
<sequence length="270" mass="28909">MSSLRALVVPSGPAFLLVAAVLLSVQSPPGAAFSPPPGLSSGRTARRDCRSAPWALAGASSNEDAGGGGGGGDSSSSSVVKEDMNPVTRASWFAVEAFGKVFGGGGGDKKDGADDGESASEVDLTRPPRSLDEALTRIRLDNDRSYFLSGAVDSLAYDEECTFADPFVSFDGRDRFVDNLANLGSFITEYDARMLNYEASDDGETVRTKVMVKLELNLPWKPVLAWPWGVTYSIDGETCLITRHEESWDIEPWEGVKQIFRKPTVGVSSK</sequence>
<name>A0A7S4JP09_9STRA</name>
<dbReference type="EMBL" id="HBKQ01045023">
    <property type="protein sequence ID" value="CAE2269380.1"/>
    <property type="molecule type" value="Transcribed_RNA"/>
</dbReference>